<keyword evidence="3" id="KW-1185">Reference proteome</keyword>
<proteinExistence type="predicted"/>
<protein>
    <recommendedName>
        <fullName evidence="4">DUF4252 domain-containing protein</fullName>
    </recommendedName>
</protein>
<keyword evidence="1" id="KW-0732">Signal</keyword>
<dbReference type="Proteomes" id="UP001060919">
    <property type="component" value="Chromosome"/>
</dbReference>
<name>A0A916DWD8_9BACT</name>
<gene>
    <name evidence="2" type="ORF">AsAng_0053560</name>
</gene>
<dbReference type="KEGG" id="aup:AsAng_0053560"/>
<dbReference type="EMBL" id="AP026867">
    <property type="protein sequence ID" value="BDS14575.1"/>
    <property type="molecule type" value="Genomic_DNA"/>
</dbReference>
<organism evidence="2 3">
    <name type="scientific">Aureispira anguillae</name>
    <dbReference type="NCBI Taxonomy" id="2864201"/>
    <lineage>
        <taxon>Bacteria</taxon>
        <taxon>Pseudomonadati</taxon>
        <taxon>Bacteroidota</taxon>
        <taxon>Saprospiria</taxon>
        <taxon>Saprospirales</taxon>
        <taxon>Saprospiraceae</taxon>
        <taxon>Aureispira</taxon>
    </lineage>
</organism>
<dbReference type="AlphaFoldDB" id="A0A916DWD8"/>
<sequence length="154" mass="17888">MKYNIILLICLAIFFTNCVSNNKTMEVNKAYKIVDTFINTAKSDTLSIEDVFNDYIINANVIKAHKEMKEAYLVQLKELRQDLAQQTYAVLPWREAEDKQAAATMDLLKNEEDKNNVFVIFVEDEPKYYILVKENEGIQSIIPMRKVDTIIGWL</sequence>
<feature type="signal peptide" evidence="1">
    <location>
        <begin position="1"/>
        <end position="22"/>
    </location>
</feature>
<accession>A0A916DWD8</accession>
<evidence type="ECO:0008006" key="4">
    <source>
        <dbReference type="Google" id="ProtNLM"/>
    </source>
</evidence>
<evidence type="ECO:0000256" key="1">
    <source>
        <dbReference type="SAM" id="SignalP"/>
    </source>
</evidence>
<evidence type="ECO:0000313" key="2">
    <source>
        <dbReference type="EMBL" id="BDS14575.1"/>
    </source>
</evidence>
<feature type="chain" id="PRO_5037985064" description="DUF4252 domain-containing protein" evidence="1">
    <location>
        <begin position="23"/>
        <end position="154"/>
    </location>
</feature>
<evidence type="ECO:0000313" key="3">
    <source>
        <dbReference type="Proteomes" id="UP001060919"/>
    </source>
</evidence>
<reference evidence="2" key="1">
    <citation type="submission" date="2022-09" db="EMBL/GenBank/DDBJ databases">
        <title>Aureispira anguillicida sp. nov., isolated from Leptocephalus of Japanese eel Anguilla japonica.</title>
        <authorList>
            <person name="Yuasa K."/>
            <person name="Mekata T."/>
            <person name="Ikunari K."/>
        </authorList>
    </citation>
    <scope>NUCLEOTIDE SEQUENCE</scope>
    <source>
        <strain evidence="2">EL160426</strain>
    </source>
</reference>